<dbReference type="InterPro" id="IPR002125">
    <property type="entry name" value="CMP_dCMP_dom"/>
</dbReference>
<accession>A0A1H6TPC3</accession>
<dbReference type="InterPro" id="IPR028883">
    <property type="entry name" value="tRNA_aden_deaminase"/>
</dbReference>
<dbReference type="OrthoDB" id="9802676at2"/>
<dbReference type="GO" id="GO:0052717">
    <property type="term" value="F:tRNA-specific adenosine-34 deaminase activity"/>
    <property type="evidence" value="ECO:0007669"/>
    <property type="project" value="UniProtKB-UniRule"/>
</dbReference>
<dbReference type="RefSeq" id="WP_093310962.1">
    <property type="nucleotide sequence ID" value="NZ_FNYH01000010.1"/>
</dbReference>
<comment type="similarity">
    <text evidence="1">Belongs to the cytidine and deoxycytidylate deaminase family. ADAT2 subfamily.</text>
</comment>
<evidence type="ECO:0000256" key="7">
    <source>
        <dbReference type="ARBA" id="ARBA00048045"/>
    </source>
</evidence>
<protein>
    <recommendedName>
        <fullName evidence="8">tRNA-specific adenosine deaminase</fullName>
        <ecNumber evidence="8">3.5.4.33</ecNumber>
    </recommendedName>
</protein>
<gene>
    <name evidence="8" type="primary">tadA</name>
    <name evidence="10" type="ORF">SAMN05421831_11020</name>
</gene>
<dbReference type="EMBL" id="FNYH01000010">
    <property type="protein sequence ID" value="SEI78055.1"/>
    <property type="molecule type" value="Genomic_DNA"/>
</dbReference>
<comment type="catalytic activity">
    <reaction evidence="7 8">
        <text>adenosine(34) in tRNA + H2O + H(+) = inosine(34) in tRNA + NH4(+)</text>
        <dbReference type="Rhea" id="RHEA:43168"/>
        <dbReference type="Rhea" id="RHEA-COMP:10373"/>
        <dbReference type="Rhea" id="RHEA-COMP:10374"/>
        <dbReference type="ChEBI" id="CHEBI:15377"/>
        <dbReference type="ChEBI" id="CHEBI:15378"/>
        <dbReference type="ChEBI" id="CHEBI:28938"/>
        <dbReference type="ChEBI" id="CHEBI:74411"/>
        <dbReference type="ChEBI" id="CHEBI:82852"/>
        <dbReference type="EC" id="3.5.4.33"/>
    </reaction>
</comment>
<dbReference type="STRING" id="64971.SAMN05421831_11020"/>
<dbReference type="AlphaFoldDB" id="A0A1H6TPC3"/>
<evidence type="ECO:0000256" key="4">
    <source>
        <dbReference type="ARBA" id="ARBA00022723"/>
    </source>
</evidence>
<dbReference type="Proteomes" id="UP000242999">
    <property type="component" value="Unassembled WGS sequence"/>
</dbReference>
<feature type="domain" description="CMP/dCMP-type deaminase" evidence="9">
    <location>
        <begin position="2"/>
        <end position="113"/>
    </location>
</feature>
<evidence type="ECO:0000256" key="3">
    <source>
        <dbReference type="ARBA" id="ARBA00022694"/>
    </source>
</evidence>
<feature type="binding site" evidence="8">
    <location>
        <position position="54"/>
    </location>
    <ligand>
        <name>Zn(2+)</name>
        <dbReference type="ChEBI" id="CHEBI:29105"/>
        <note>catalytic</note>
    </ligand>
</feature>
<name>A0A1H6TPC3_9GAMM</name>
<keyword evidence="4 8" id="KW-0479">Metal-binding</keyword>
<dbReference type="PANTHER" id="PTHR11079:SF202">
    <property type="entry name" value="TRNA-SPECIFIC ADENOSINE DEAMINASE"/>
    <property type="match status" value="1"/>
</dbReference>
<dbReference type="Pfam" id="PF00383">
    <property type="entry name" value="dCMP_cyt_deam_1"/>
    <property type="match status" value="1"/>
</dbReference>
<dbReference type="NCBIfam" id="NF008113">
    <property type="entry name" value="PRK10860.1"/>
    <property type="match status" value="1"/>
</dbReference>
<feature type="binding site" evidence="8">
    <location>
        <position position="84"/>
    </location>
    <ligand>
        <name>Zn(2+)</name>
        <dbReference type="ChEBI" id="CHEBI:29105"/>
        <note>catalytic</note>
    </ligand>
</feature>
<dbReference type="HAMAP" id="MF_00972">
    <property type="entry name" value="tRNA_aden_deaminase"/>
    <property type="match status" value="1"/>
</dbReference>
<dbReference type="CDD" id="cd01285">
    <property type="entry name" value="nucleoside_deaminase"/>
    <property type="match status" value="1"/>
</dbReference>
<keyword evidence="5 8" id="KW-0378">Hydrolase</keyword>
<keyword evidence="11" id="KW-1185">Reference proteome</keyword>
<evidence type="ECO:0000313" key="11">
    <source>
        <dbReference type="Proteomes" id="UP000242999"/>
    </source>
</evidence>
<evidence type="ECO:0000256" key="2">
    <source>
        <dbReference type="ARBA" id="ARBA00011738"/>
    </source>
</evidence>
<dbReference type="GO" id="GO:0008270">
    <property type="term" value="F:zinc ion binding"/>
    <property type="evidence" value="ECO:0007669"/>
    <property type="project" value="UniProtKB-UniRule"/>
</dbReference>
<dbReference type="Gene3D" id="3.40.140.10">
    <property type="entry name" value="Cytidine Deaminase, domain 2"/>
    <property type="match status" value="1"/>
</dbReference>
<dbReference type="PROSITE" id="PS00903">
    <property type="entry name" value="CYT_DCMP_DEAMINASES_1"/>
    <property type="match status" value="1"/>
</dbReference>
<dbReference type="InterPro" id="IPR016193">
    <property type="entry name" value="Cytidine_deaminase-like"/>
</dbReference>
<keyword evidence="6 8" id="KW-0862">Zinc</keyword>
<reference evidence="11" key="1">
    <citation type="submission" date="2016-10" db="EMBL/GenBank/DDBJ databases">
        <authorList>
            <person name="Varghese N."/>
            <person name="Submissions S."/>
        </authorList>
    </citation>
    <scope>NUCLEOTIDE SEQUENCE [LARGE SCALE GENOMIC DNA]</scope>
    <source>
        <strain evidence="11">DSM 7165</strain>
    </source>
</reference>
<evidence type="ECO:0000259" key="9">
    <source>
        <dbReference type="PROSITE" id="PS51747"/>
    </source>
</evidence>
<dbReference type="InterPro" id="IPR016192">
    <property type="entry name" value="APOBEC/CMP_deaminase_Zn-bd"/>
</dbReference>
<keyword evidence="3 8" id="KW-0819">tRNA processing</keyword>
<evidence type="ECO:0000256" key="1">
    <source>
        <dbReference type="ARBA" id="ARBA00010669"/>
    </source>
</evidence>
<evidence type="ECO:0000256" key="5">
    <source>
        <dbReference type="ARBA" id="ARBA00022801"/>
    </source>
</evidence>
<dbReference type="EC" id="3.5.4.33" evidence="8"/>
<feature type="binding site" evidence="8">
    <location>
        <position position="87"/>
    </location>
    <ligand>
        <name>Zn(2+)</name>
        <dbReference type="ChEBI" id="CHEBI:29105"/>
        <note>catalytic</note>
    </ligand>
</feature>
<dbReference type="PANTHER" id="PTHR11079">
    <property type="entry name" value="CYTOSINE DEAMINASE FAMILY MEMBER"/>
    <property type="match status" value="1"/>
</dbReference>
<dbReference type="GO" id="GO:0002100">
    <property type="term" value="P:tRNA wobble adenosine to inosine editing"/>
    <property type="evidence" value="ECO:0007669"/>
    <property type="project" value="UniProtKB-UniRule"/>
</dbReference>
<sequence>MRKPEFYMHRALELAQQAFAEQEVPVGAVVVDAQGEIIGRGYNQVIQTSDPCAHAEIQALRDAGRTLGNYRLSGCHLYVTLEPCTLCTGGMINARISHLYYGASEPRTGVIESVCNLPAQPWYHPQMQVTGGILAAPARRLLKAFFQQKRR</sequence>
<feature type="active site" description="Proton donor" evidence="8">
    <location>
        <position position="56"/>
    </location>
</feature>
<dbReference type="SUPFAM" id="SSF53927">
    <property type="entry name" value="Cytidine deaminase-like"/>
    <property type="match status" value="1"/>
</dbReference>
<comment type="subunit">
    <text evidence="2 8">Homodimer.</text>
</comment>
<comment type="cofactor">
    <cofactor evidence="8">
        <name>Zn(2+)</name>
        <dbReference type="ChEBI" id="CHEBI:29105"/>
    </cofactor>
    <text evidence="8">Binds 1 zinc ion per subunit.</text>
</comment>
<organism evidence="10 11">
    <name type="scientific">Allopseudospirillum japonicum</name>
    <dbReference type="NCBI Taxonomy" id="64971"/>
    <lineage>
        <taxon>Bacteria</taxon>
        <taxon>Pseudomonadati</taxon>
        <taxon>Pseudomonadota</taxon>
        <taxon>Gammaproteobacteria</taxon>
        <taxon>Oceanospirillales</taxon>
        <taxon>Oceanospirillaceae</taxon>
        <taxon>Allopseudospirillum</taxon>
    </lineage>
</organism>
<proteinExistence type="inferred from homology"/>
<evidence type="ECO:0000256" key="8">
    <source>
        <dbReference type="HAMAP-Rule" id="MF_00972"/>
    </source>
</evidence>
<evidence type="ECO:0000313" key="10">
    <source>
        <dbReference type="EMBL" id="SEI78055.1"/>
    </source>
</evidence>
<evidence type="ECO:0000256" key="6">
    <source>
        <dbReference type="ARBA" id="ARBA00022833"/>
    </source>
</evidence>
<dbReference type="PROSITE" id="PS51747">
    <property type="entry name" value="CYT_DCMP_DEAMINASES_2"/>
    <property type="match status" value="1"/>
</dbReference>
<comment type="function">
    <text evidence="8">Catalyzes the deamination of adenosine to inosine at the wobble position 34 of tRNA(Arg2).</text>
</comment>